<evidence type="ECO:0000256" key="1">
    <source>
        <dbReference type="SAM" id="Phobius"/>
    </source>
</evidence>
<dbReference type="EMBL" id="FOOQ01000001">
    <property type="protein sequence ID" value="SFF85024.1"/>
    <property type="molecule type" value="Genomic_DNA"/>
</dbReference>
<feature type="transmembrane region" description="Helical" evidence="1">
    <location>
        <begin position="38"/>
        <end position="62"/>
    </location>
</feature>
<keyword evidence="1" id="KW-0472">Membrane</keyword>
<accession>A0A1I2M0R0</accession>
<dbReference type="Proteomes" id="UP000198876">
    <property type="component" value="Unassembled WGS sequence"/>
</dbReference>
<name>A0A1I2M0R0_9EURY</name>
<evidence type="ECO:0000313" key="3">
    <source>
        <dbReference type="Proteomes" id="UP000198876"/>
    </source>
</evidence>
<proteinExistence type="predicted"/>
<reference evidence="3" key="1">
    <citation type="submission" date="2016-10" db="EMBL/GenBank/DDBJ databases">
        <authorList>
            <person name="Varghese N."/>
            <person name="Submissions S."/>
        </authorList>
    </citation>
    <scope>NUCLEOTIDE SEQUENCE [LARGE SCALE GENOMIC DNA]</scope>
    <source>
        <strain evidence="3">CGMCC 1.7739</strain>
    </source>
</reference>
<dbReference type="RefSeq" id="WP_092887966.1">
    <property type="nucleotide sequence ID" value="NZ_FOOQ01000001.1"/>
</dbReference>
<dbReference type="STRING" id="553467.SAMN04488063_0519"/>
<keyword evidence="1" id="KW-0812">Transmembrane</keyword>
<gene>
    <name evidence="2" type="ORF">SAMN04488063_0519</name>
</gene>
<organism evidence="2 3">
    <name type="scientific">Halopelagius inordinatus</name>
    <dbReference type="NCBI Taxonomy" id="553467"/>
    <lineage>
        <taxon>Archaea</taxon>
        <taxon>Methanobacteriati</taxon>
        <taxon>Methanobacteriota</taxon>
        <taxon>Stenosarchaea group</taxon>
        <taxon>Halobacteria</taxon>
        <taxon>Halobacteriales</taxon>
        <taxon>Haloferacaceae</taxon>
    </lineage>
</organism>
<dbReference type="AlphaFoldDB" id="A0A1I2M0R0"/>
<keyword evidence="3" id="KW-1185">Reference proteome</keyword>
<dbReference type="OrthoDB" id="374106at2157"/>
<sequence length="68" mass="7112">MSTNSKSFLSGSKFKNANVGMLVARAGIALFQKKPKRALMYAGAALVSTKSTVGGLVAQVLIKLVGRK</sequence>
<keyword evidence="1" id="KW-1133">Transmembrane helix</keyword>
<evidence type="ECO:0000313" key="2">
    <source>
        <dbReference type="EMBL" id="SFF85024.1"/>
    </source>
</evidence>
<protein>
    <submittedName>
        <fullName evidence="2">Uncharacterized protein</fullName>
    </submittedName>
</protein>